<feature type="transmembrane region" description="Helical" evidence="1">
    <location>
        <begin position="145"/>
        <end position="172"/>
    </location>
</feature>
<protein>
    <submittedName>
        <fullName evidence="2">Uncharacterized protein</fullName>
    </submittedName>
</protein>
<feature type="transmembrane region" description="Helical" evidence="1">
    <location>
        <begin position="121"/>
        <end position="139"/>
    </location>
</feature>
<evidence type="ECO:0000313" key="2">
    <source>
        <dbReference type="EMBL" id="KAK4029175.1"/>
    </source>
</evidence>
<keyword evidence="1" id="KW-1133">Transmembrane helix</keyword>
<dbReference type="InterPro" id="IPR053077">
    <property type="entry name" value="MARVEL_domain_protein_3"/>
</dbReference>
<accession>A0ABR0AVR7</accession>
<keyword evidence="3" id="KW-1185">Reference proteome</keyword>
<comment type="caution">
    <text evidence="2">The sequence shown here is derived from an EMBL/GenBank/DDBJ whole genome shotgun (WGS) entry which is preliminary data.</text>
</comment>
<dbReference type="EMBL" id="JAOYFB010000039">
    <property type="protein sequence ID" value="KAK4029175.1"/>
    <property type="molecule type" value="Genomic_DNA"/>
</dbReference>
<sequence length="195" mass="21854">MAVMRSCCCCSPRTGSLLIAALYMLFTGLVLLGLGLLLAYFNKSLIPFLASIVRDEPANDLITSNVTSETPSATAMRNVIMASIVLNSLYFLLCLLLFIGAVKESWRILMLWTIAEFFRQLLFFTAFVFLVWCCSILVSKKQMDYGTSILLCVLMLIVIALAFYFWLAVIAATQGYRERERIPQLVGLQVAFLCD</sequence>
<proteinExistence type="predicted"/>
<evidence type="ECO:0000313" key="3">
    <source>
        <dbReference type="Proteomes" id="UP001234178"/>
    </source>
</evidence>
<organism evidence="2 3">
    <name type="scientific">Daphnia magna</name>
    <dbReference type="NCBI Taxonomy" id="35525"/>
    <lineage>
        <taxon>Eukaryota</taxon>
        <taxon>Metazoa</taxon>
        <taxon>Ecdysozoa</taxon>
        <taxon>Arthropoda</taxon>
        <taxon>Crustacea</taxon>
        <taxon>Branchiopoda</taxon>
        <taxon>Diplostraca</taxon>
        <taxon>Cladocera</taxon>
        <taxon>Anomopoda</taxon>
        <taxon>Daphniidae</taxon>
        <taxon>Daphnia</taxon>
    </lineage>
</organism>
<evidence type="ECO:0000256" key="1">
    <source>
        <dbReference type="SAM" id="Phobius"/>
    </source>
</evidence>
<name>A0ABR0AVR7_9CRUS</name>
<gene>
    <name evidence="2" type="ORF">OUZ56_022182</name>
</gene>
<dbReference type="Proteomes" id="UP001234178">
    <property type="component" value="Unassembled WGS sequence"/>
</dbReference>
<keyword evidence="1" id="KW-0812">Transmembrane</keyword>
<dbReference type="PANTHER" id="PTHR34609:SF17">
    <property type="entry name" value="GEO08273P1-RELATED"/>
    <property type="match status" value="1"/>
</dbReference>
<feature type="transmembrane region" description="Helical" evidence="1">
    <location>
        <begin position="21"/>
        <end position="41"/>
    </location>
</feature>
<reference evidence="2 3" key="1">
    <citation type="journal article" date="2023" name="Nucleic Acids Res.">
        <title>The hologenome of Daphnia magna reveals possible DNA methylation and microbiome-mediated evolution of the host genome.</title>
        <authorList>
            <person name="Chaturvedi A."/>
            <person name="Li X."/>
            <person name="Dhandapani V."/>
            <person name="Marshall H."/>
            <person name="Kissane S."/>
            <person name="Cuenca-Cambronero M."/>
            <person name="Asole G."/>
            <person name="Calvet F."/>
            <person name="Ruiz-Romero M."/>
            <person name="Marangio P."/>
            <person name="Guigo R."/>
            <person name="Rago D."/>
            <person name="Mirbahai L."/>
            <person name="Eastwood N."/>
            <person name="Colbourne J.K."/>
            <person name="Zhou J."/>
            <person name="Mallon E."/>
            <person name="Orsini L."/>
        </authorList>
    </citation>
    <scope>NUCLEOTIDE SEQUENCE [LARGE SCALE GENOMIC DNA]</scope>
    <source>
        <strain evidence="2">LRV0_1</strain>
    </source>
</reference>
<dbReference type="PANTHER" id="PTHR34609">
    <property type="entry name" value="GEO08273P1-RELATED"/>
    <property type="match status" value="1"/>
</dbReference>
<keyword evidence="1" id="KW-0472">Membrane</keyword>
<feature type="transmembrane region" description="Helical" evidence="1">
    <location>
        <begin position="79"/>
        <end position="100"/>
    </location>
</feature>